<accession>A0A8K0XP90</accession>
<comment type="caution">
    <text evidence="4">The sequence shown here is derived from an EMBL/GenBank/DDBJ whole genome shotgun (WGS) entry which is preliminary data.</text>
</comment>
<dbReference type="Pfam" id="PF03881">
    <property type="entry name" value="Fructosamin_kin"/>
    <property type="match status" value="1"/>
</dbReference>
<comment type="catalytic activity">
    <reaction evidence="2">
        <text>N(6)-D-ribulosyl-L-lysyl-[protein] + ATP = N(6)-(3-O-phospho-D-ribulosyl)-L-lysyl-[protein] + ADP + H(+)</text>
        <dbReference type="Rhea" id="RHEA:48432"/>
        <dbReference type="Rhea" id="RHEA-COMP:12103"/>
        <dbReference type="Rhea" id="RHEA-COMP:12104"/>
        <dbReference type="ChEBI" id="CHEBI:15378"/>
        <dbReference type="ChEBI" id="CHEBI:30616"/>
        <dbReference type="ChEBI" id="CHEBI:90418"/>
        <dbReference type="ChEBI" id="CHEBI:90420"/>
        <dbReference type="ChEBI" id="CHEBI:456216"/>
        <dbReference type="EC" id="2.7.1.172"/>
    </reaction>
    <physiologicalReaction direction="left-to-right" evidence="2">
        <dbReference type="Rhea" id="RHEA:48433"/>
    </physiologicalReaction>
</comment>
<keyword evidence="3" id="KW-0418">Kinase</keyword>
<protein>
    <recommendedName>
        <fullName evidence="1">protein-ribulosamine 3-kinase</fullName>
        <ecNumber evidence="1">2.7.1.172</ecNumber>
    </recommendedName>
</protein>
<proteinExistence type="inferred from homology"/>
<evidence type="ECO:0000256" key="2">
    <source>
        <dbReference type="ARBA" id="ARBA00048655"/>
    </source>
</evidence>
<comment type="similarity">
    <text evidence="3">Belongs to the fructosamine kinase family.</text>
</comment>
<dbReference type="GO" id="GO:0102193">
    <property type="term" value="F:protein-ribulosamine 3-kinase activity"/>
    <property type="evidence" value="ECO:0007669"/>
    <property type="project" value="UniProtKB-EC"/>
</dbReference>
<dbReference type="PIRSF" id="PIRSF006221">
    <property type="entry name" value="Ketosamine-3-kinase"/>
    <property type="match status" value="1"/>
</dbReference>
<dbReference type="EMBL" id="JAEVFJ010000020">
    <property type="protein sequence ID" value="KAH8099258.1"/>
    <property type="molecule type" value="Genomic_DNA"/>
</dbReference>
<dbReference type="AlphaFoldDB" id="A0A8K0XP90"/>
<dbReference type="SUPFAM" id="SSF56112">
    <property type="entry name" value="Protein kinase-like (PK-like)"/>
    <property type="match status" value="1"/>
</dbReference>
<evidence type="ECO:0000256" key="1">
    <source>
        <dbReference type="ARBA" id="ARBA00011961"/>
    </source>
</evidence>
<name>A0A8K0XP90_9AGAR</name>
<dbReference type="Gene3D" id="3.90.1200.10">
    <property type="match status" value="1"/>
</dbReference>
<organism evidence="4 5">
    <name type="scientific">Cristinia sonorae</name>
    <dbReference type="NCBI Taxonomy" id="1940300"/>
    <lineage>
        <taxon>Eukaryota</taxon>
        <taxon>Fungi</taxon>
        <taxon>Dikarya</taxon>
        <taxon>Basidiomycota</taxon>
        <taxon>Agaricomycotina</taxon>
        <taxon>Agaricomycetes</taxon>
        <taxon>Agaricomycetidae</taxon>
        <taxon>Agaricales</taxon>
        <taxon>Pleurotineae</taxon>
        <taxon>Stephanosporaceae</taxon>
        <taxon>Cristinia</taxon>
    </lineage>
</organism>
<dbReference type="PANTHER" id="PTHR12149:SF8">
    <property type="entry name" value="PROTEIN-RIBULOSAMINE 3-KINASE"/>
    <property type="match status" value="1"/>
</dbReference>
<dbReference type="InterPro" id="IPR011009">
    <property type="entry name" value="Kinase-like_dom_sf"/>
</dbReference>
<dbReference type="OrthoDB" id="5772781at2759"/>
<evidence type="ECO:0000313" key="4">
    <source>
        <dbReference type="EMBL" id="KAH8099258.1"/>
    </source>
</evidence>
<dbReference type="PANTHER" id="PTHR12149">
    <property type="entry name" value="FRUCTOSAMINE 3 KINASE-RELATED PROTEIN"/>
    <property type="match status" value="1"/>
</dbReference>
<evidence type="ECO:0000256" key="3">
    <source>
        <dbReference type="PIRNR" id="PIRNR006221"/>
    </source>
</evidence>
<reference evidence="4" key="1">
    <citation type="journal article" date="2021" name="New Phytol.">
        <title>Evolutionary innovations through gain and loss of genes in the ectomycorrhizal Boletales.</title>
        <authorList>
            <person name="Wu G."/>
            <person name="Miyauchi S."/>
            <person name="Morin E."/>
            <person name="Kuo A."/>
            <person name="Drula E."/>
            <person name="Varga T."/>
            <person name="Kohler A."/>
            <person name="Feng B."/>
            <person name="Cao Y."/>
            <person name="Lipzen A."/>
            <person name="Daum C."/>
            <person name="Hundley H."/>
            <person name="Pangilinan J."/>
            <person name="Johnson J."/>
            <person name="Barry K."/>
            <person name="LaButti K."/>
            <person name="Ng V."/>
            <person name="Ahrendt S."/>
            <person name="Min B."/>
            <person name="Choi I.G."/>
            <person name="Park H."/>
            <person name="Plett J.M."/>
            <person name="Magnuson J."/>
            <person name="Spatafora J.W."/>
            <person name="Nagy L.G."/>
            <person name="Henrissat B."/>
            <person name="Grigoriev I.V."/>
            <person name="Yang Z.L."/>
            <person name="Xu J."/>
            <person name="Martin F.M."/>
        </authorList>
    </citation>
    <scope>NUCLEOTIDE SEQUENCE</scope>
    <source>
        <strain evidence="4">KKN 215</strain>
    </source>
</reference>
<keyword evidence="5" id="KW-1185">Reference proteome</keyword>
<gene>
    <name evidence="4" type="ORF">BXZ70DRAFT_942905</name>
</gene>
<evidence type="ECO:0000313" key="5">
    <source>
        <dbReference type="Proteomes" id="UP000813824"/>
    </source>
</evidence>
<dbReference type="EC" id="2.7.1.172" evidence="1"/>
<sequence length="310" mass="34317">MHSVSTTGAIHPAILEVFRTEVPDGAILDVKPPKIRLSTGKTYFFKIGSPGETEQYLGEAQALKEMHIAAPGLAPRLLACGLSGKDEHTSHPGGGEPYFVSDYKDMTSLTESAARKLGLRLATELHAYKSTQGFGFSVPTYCGVTRQDNGWYETWEECYDALIGGLVTRLESRGRFQDLCSKANSVRKRVIPKLLGPLIIQPVLLHGDLWSGNTGADKATGEPVIFDPSSYFGHNEADLAIARIFGGIPKTFFVTYHEHLPKTEPQDQYELRGDLYELYHYLNHTVIFGGFYASNAMTKVDRLLRAFPDE</sequence>
<dbReference type="InterPro" id="IPR016477">
    <property type="entry name" value="Fructo-/Ketosamine-3-kinase"/>
</dbReference>
<dbReference type="Proteomes" id="UP000813824">
    <property type="component" value="Unassembled WGS sequence"/>
</dbReference>
<dbReference type="GO" id="GO:0016301">
    <property type="term" value="F:kinase activity"/>
    <property type="evidence" value="ECO:0007669"/>
    <property type="project" value="UniProtKB-UniRule"/>
</dbReference>
<keyword evidence="3" id="KW-0808">Transferase</keyword>